<evidence type="ECO:0000256" key="2">
    <source>
        <dbReference type="ARBA" id="ARBA00022517"/>
    </source>
</evidence>
<dbReference type="SUPFAM" id="SSF75420">
    <property type="entry name" value="YhbC-like, N-terminal domain"/>
    <property type="match status" value="1"/>
</dbReference>
<dbReference type="CDD" id="cd01734">
    <property type="entry name" value="YlxS_C"/>
    <property type="match status" value="1"/>
</dbReference>
<dbReference type="Proteomes" id="UP000574369">
    <property type="component" value="Unassembled WGS sequence"/>
</dbReference>
<dbReference type="HAMAP" id="MF_01077">
    <property type="entry name" value="RimP"/>
    <property type="match status" value="1"/>
</dbReference>
<dbReference type="PANTHER" id="PTHR33867:SF1">
    <property type="entry name" value="RIBOSOME MATURATION FACTOR RIMP"/>
    <property type="match status" value="1"/>
</dbReference>
<evidence type="ECO:0000259" key="6">
    <source>
        <dbReference type="Pfam" id="PF17384"/>
    </source>
</evidence>
<dbReference type="InterPro" id="IPR028989">
    <property type="entry name" value="RimP_N"/>
</dbReference>
<comment type="similarity">
    <text evidence="3">Belongs to the RimP family.</text>
</comment>
<comment type="function">
    <text evidence="3">Required for maturation of 30S ribosomal subunits.</text>
</comment>
<dbReference type="InterPro" id="IPR035956">
    <property type="entry name" value="RimP_N_sf"/>
</dbReference>
<dbReference type="SUPFAM" id="SSF74942">
    <property type="entry name" value="YhbC-like, C-terminal domain"/>
    <property type="match status" value="1"/>
</dbReference>
<evidence type="ECO:0000313" key="7">
    <source>
        <dbReference type="EMBL" id="MBB3193479.1"/>
    </source>
</evidence>
<evidence type="ECO:0000256" key="1">
    <source>
        <dbReference type="ARBA" id="ARBA00022490"/>
    </source>
</evidence>
<feature type="domain" description="Ribosome maturation factor RimP C-terminal" evidence="6">
    <location>
        <begin position="95"/>
        <end position="172"/>
    </location>
</feature>
<dbReference type="PANTHER" id="PTHR33867">
    <property type="entry name" value="RIBOSOME MATURATION FACTOR RIMP"/>
    <property type="match status" value="1"/>
</dbReference>
<comment type="caution">
    <text evidence="7">The sequence shown here is derived from an EMBL/GenBank/DDBJ whole genome shotgun (WGS) entry which is preliminary data.</text>
</comment>
<keyword evidence="8" id="KW-1185">Reference proteome</keyword>
<dbReference type="Pfam" id="PF02576">
    <property type="entry name" value="RimP_N"/>
    <property type="match status" value="1"/>
</dbReference>
<organism evidence="7 8">
    <name type="scientific">Roseateles terrae</name>
    <dbReference type="NCBI Taxonomy" id="431060"/>
    <lineage>
        <taxon>Bacteria</taxon>
        <taxon>Pseudomonadati</taxon>
        <taxon>Pseudomonadota</taxon>
        <taxon>Betaproteobacteria</taxon>
        <taxon>Burkholderiales</taxon>
        <taxon>Sphaerotilaceae</taxon>
        <taxon>Roseateles</taxon>
    </lineage>
</organism>
<dbReference type="EMBL" id="JACHXO010000001">
    <property type="protein sequence ID" value="MBB3193479.1"/>
    <property type="molecule type" value="Genomic_DNA"/>
</dbReference>
<dbReference type="NCBIfam" id="NF000929">
    <property type="entry name" value="PRK00092.2-1"/>
    <property type="match status" value="1"/>
</dbReference>
<proteinExistence type="inferred from homology"/>
<evidence type="ECO:0000256" key="4">
    <source>
        <dbReference type="SAM" id="MobiDB-lite"/>
    </source>
</evidence>
<protein>
    <recommendedName>
        <fullName evidence="3">Ribosome maturation factor RimP</fullName>
    </recommendedName>
</protein>
<dbReference type="InterPro" id="IPR003728">
    <property type="entry name" value="Ribosome_maturation_RimP"/>
</dbReference>
<dbReference type="RefSeq" id="WP_310736734.1">
    <property type="nucleotide sequence ID" value="NZ_JACHXO010000001.1"/>
</dbReference>
<reference evidence="7 8" key="1">
    <citation type="submission" date="2020-08" db="EMBL/GenBank/DDBJ databases">
        <title>Genomic Encyclopedia of Type Strains, Phase III (KMG-III): the genomes of soil and plant-associated and newly described type strains.</title>
        <authorList>
            <person name="Whitman W."/>
        </authorList>
    </citation>
    <scope>NUCLEOTIDE SEQUENCE [LARGE SCALE GENOMIC DNA]</scope>
    <source>
        <strain evidence="7 8">CECT 7247</strain>
    </source>
</reference>
<dbReference type="InterPro" id="IPR028998">
    <property type="entry name" value="RimP_C"/>
</dbReference>
<name>A0ABR6GN28_9BURK</name>
<evidence type="ECO:0000313" key="8">
    <source>
        <dbReference type="Proteomes" id="UP000574369"/>
    </source>
</evidence>
<evidence type="ECO:0000259" key="5">
    <source>
        <dbReference type="Pfam" id="PF02576"/>
    </source>
</evidence>
<dbReference type="Gene3D" id="3.30.300.70">
    <property type="entry name" value="RimP-like superfamily, N-terminal"/>
    <property type="match status" value="1"/>
</dbReference>
<dbReference type="InterPro" id="IPR036847">
    <property type="entry name" value="RimP_C_sf"/>
</dbReference>
<feature type="region of interest" description="Disordered" evidence="4">
    <location>
        <begin position="175"/>
        <end position="235"/>
    </location>
</feature>
<feature type="domain" description="Ribosome maturation factor RimP N-terminal" evidence="5">
    <location>
        <begin position="9"/>
        <end position="92"/>
    </location>
</feature>
<keyword evidence="2 3" id="KW-0690">Ribosome biogenesis</keyword>
<sequence length="235" mass="25589">MSLSWQAVVEKTVTGLGYEVVGCERSAGGLLRVYIDKPLVQQAGEDGVVTWQEPEVPVNVEDCERVTRQLRYVLEVEECDYQRLEVSTPGLDRPLNTPTDYARFTGMEVEITLREAFQGRKKYRGVLTTVDDAAPDFAAPAADWRVIFSDGKQEQALDFSLDEVRSAKLVPEISFKGRPAAAPGGKTPSGQGPSAAKLEKTGLAPQASKAAKATKKKSNAKTRQTDDKVDGGLDQ</sequence>
<feature type="compositionally biased region" description="Basic and acidic residues" evidence="4">
    <location>
        <begin position="223"/>
        <end position="235"/>
    </location>
</feature>
<evidence type="ECO:0000256" key="3">
    <source>
        <dbReference type="HAMAP-Rule" id="MF_01077"/>
    </source>
</evidence>
<dbReference type="Pfam" id="PF17384">
    <property type="entry name" value="DUF150_C"/>
    <property type="match status" value="1"/>
</dbReference>
<comment type="subcellular location">
    <subcellularLocation>
        <location evidence="3">Cytoplasm</location>
    </subcellularLocation>
</comment>
<accession>A0ABR6GN28</accession>
<gene>
    <name evidence="3" type="primary">rimP</name>
    <name evidence="7" type="ORF">FHS28_000844</name>
</gene>
<keyword evidence="1 3" id="KW-0963">Cytoplasm</keyword>